<evidence type="ECO:0000256" key="5">
    <source>
        <dbReference type="RuleBase" id="RU003345"/>
    </source>
</evidence>
<dbReference type="eggNOG" id="COG1012">
    <property type="taxonomic scope" value="Bacteria"/>
</dbReference>
<dbReference type="HOGENOM" id="CLU_005391_0_1_5"/>
<evidence type="ECO:0000313" key="7">
    <source>
        <dbReference type="EMBL" id="ABZ72371.1"/>
    </source>
</evidence>
<feature type="active site" evidence="4">
    <location>
        <position position="265"/>
    </location>
</feature>
<dbReference type="FunFam" id="3.40.605.10:FF:000007">
    <property type="entry name" value="NAD/NADP-dependent betaine aldehyde dehydrogenase"/>
    <property type="match status" value="1"/>
</dbReference>
<reference evidence="7" key="1">
    <citation type="submission" date="2008-01" db="EMBL/GenBank/DDBJ databases">
        <title>Complete sequence of chromosome of Caulobacter sp. K31.</title>
        <authorList>
            <consortium name="US DOE Joint Genome Institute"/>
            <person name="Copeland A."/>
            <person name="Lucas S."/>
            <person name="Lapidus A."/>
            <person name="Barry K."/>
            <person name="Glavina del Rio T."/>
            <person name="Dalin E."/>
            <person name="Tice H."/>
            <person name="Pitluck S."/>
            <person name="Bruce D."/>
            <person name="Goodwin L."/>
            <person name="Thompson L.S."/>
            <person name="Brettin T."/>
            <person name="Detter J.C."/>
            <person name="Han C."/>
            <person name="Schmutz J."/>
            <person name="Larimer F."/>
            <person name="Land M."/>
            <person name="Hauser L."/>
            <person name="Kyrpides N."/>
            <person name="Kim E."/>
            <person name="Stephens C."/>
            <person name="Richardson P."/>
        </authorList>
    </citation>
    <scope>NUCLEOTIDE SEQUENCE [LARGE SCALE GENOMIC DNA]</scope>
    <source>
        <strain evidence="7">K31</strain>
    </source>
</reference>
<dbReference type="InterPro" id="IPR016161">
    <property type="entry name" value="Ald_DH/histidinol_DH"/>
</dbReference>
<dbReference type="FunFam" id="3.40.605.10:FF:000026">
    <property type="entry name" value="Aldehyde dehydrogenase, putative"/>
    <property type="match status" value="1"/>
</dbReference>
<dbReference type="InterPro" id="IPR016160">
    <property type="entry name" value="Ald_DH_CS_CYS"/>
</dbReference>
<dbReference type="Pfam" id="PF00171">
    <property type="entry name" value="Aldedh"/>
    <property type="match status" value="1"/>
</dbReference>
<evidence type="ECO:0000256" key="3">
    <source>
        <dbReference type="ARBA" id="ARBA00023097"/>
    </source>
</evidence>
<dbReference type="InterPro" id="IPR015590">
    <property type="entry name" value="Aldehyde_DH_dom"/>
</dbReference>
<dbReference type="PANTHER" id="PTHR11699">
    <property type="entry name" value="ALDEHYDE DEHYDROGENASE-RELATED"/>
    <property type="match status" value="1"/>
</dbReference>
<sequence>MTFSLTPAARASLDRPFRMLIDGAWVEAAAGERLDVVNPADGKTIATIPAAQAADVDDAVAAARRAFEARRWSGLTPGARASILWRVADLLEARIDEFAELETLDNGKPVTAARAMDIPAAAATFRYWAGWCTKISGQTPAVDLPGEYMAMTLKEPVGVVGLITPWNFPLVNAAMKLAPALAAACTIVLKPAEQTSLTALRLGELLQEAGVPAGVVNIVTGLGRVAGAALAGHPDVDKVSFTGSTTVGKELIAAARGNLKRLTLELGGKSPTIILPDADLSRAAPAAANAIFRNAGQACAAGSRLLVARERFDEVIEAVAALAGAHRLGPGLDPATTMGPLVSALQQDRVLGYVESARQDGATIAVGGGGHGSEGFFVEPTVIIDPTASARVMREEIFGPVLVATAFDDVDHLAALANDTVYGLSAAIWSRDVSSAYRLARSVRAGTITVNSGMVVGPNLPFGGYKQSGWGREGGLEGLDAYLETKTIVTAI</sequence>
<dbReference type="STRING" id="366602.Caul_3244"/>
<organism evidence="7">
    <name type="scientific">Caulobacter sp. (strain K31)</name>
    <dbReference type="NCBI Taxonomy" id="366602"/>
    <lineage>
        <taxon>Bacteria</taxon>
        <taxon>Pseudomonadati</taxon>
        <taxon>Pseudomonadota</taxon>
        <taxon>Alphaproteobacteria</taxon>
        <taxon>Caulobacterales</taxon>
        <taxon>Caulobacteraceae</taxon>
        <taxon>Caulobacter</taxon>
    </lineage>
</organism>
<evidence type="ECO:0000259" key="6">
    <source>
        <dbReference type="Pfam" id="PF00171"/>
    </source>
</evidence>
<dbReference type="FunFam" id="3.40.309.10:FF:000012">
    <property type="entry name" value="Betaine aldehyde dehydrogenase"/>
    <property type="match status" value="1"/>
</dbReference>
<accession>B0T3Q7</accession>
<evidence type="ECO:0000256" key="2">
    <source>
        <dbReference type="ARBA" id="ARBA00023002"/>
    </source>
</evidence>
<dbReference type="SUPFAM" id="SSF53720">
    <property type="entry name" value="ALDH-like"/>
    <property type="match status" value="1"/>
</dbReference>
<dbReference type="Gene3D" id="3.40.309.10">
    <property type="entry name" value="Aldehyde Dehydrogenase, Chain A, domain 2"/>
    <property type="match status" value="1"/>
</dbReference>
<evidence type="ECO:0000256" key="1">
    <source>
        <dbReference type="ARBA" id="ARBA00009986"/>
    </source>
</evidence>
<protein>
    <submittedName>
        <fullName evidence="7">Aldehyde dehydrogenase</fullName>
    </submittedName>
</protein>
<keyword evidence="3" id="KW-0558">Oxidation</keyword>
<dbReference type="PROSITE" id="PS00070">
    <property type="entry name" value="ALDEHYDE_DEHYDR_CYS"/>
    <property type="match status" value="1"/>
</dbReference>
<dbReference type="InterPro" id="IPR016162">
    <property type="entry name" value="Ald_DH_N"/>
</dbReference>
<gene>
    <name evidence="7" type="ordered locus">Caul_3244</name>
</gene>
<dbReference type="AlphaFoldDB" id="B0T3Q7"/>
<dbReference type="EMBL" id="CP000927">
    <property type="protein sequence ID" value="ABZ72371.1"/>
    <property type="molecule type" value="Genomic_DNA"/>
</dbReference>
<feature type="domain" description="Aldehyde dehydrogenase" evidence="6">
    <location>
        <begin position="25"/>
        <end position="488"/>
    </location>
</feature>
<proteinExistence type="inferred from homology"/>
<dbReference type="KEGG" id="cak:Caul_3244"/>
<dbReference type="GO" id="GO:0016620">
    <property type="term" value="F:oxidoreductase activity, acting on the aldehyde or oxo group of donors, NAD or NADP as acceptor"/>
    <property type="evidence" value="ECO:0007669"/>
    <property type="project" value="InterPro"/>
</dbReference>
<comment type="similarity">
    <text evidence="1 5">Belongs to the aldehyde dehydrogenase family.</text>
</comment>
<keyword evidence="2 5" id="KW-0560">Oxidoreductase</keyword>
<dbReference type="PROSITE" id="PS00687">
    <property type="entry name" value="ALDEHYDE_DEHYDR_GLU"/>
    <property type="match status" value="1"/>
</dbReference>
<dbReference type="InterPro" id="IPR016163">
    <property type="entry name" value="Ald_DH_C"/>
</dbReference>
<dbReference type="Gene3D" id="3.40.605.10">
    <property type="entry name" value="Aldehyde Dehydrogenase, Chain A, domain 1"/>
    <property type="match status" value="1"/>
</dbReference>
<evidence type="ECO:0000256" key="4">
    <source>
        <dbReference type="PROSITE-ProRule" id="PRU10007"/>
    </source>
</evidence>
<name>B0T3Q7_CAUSK</name>
<dbReference type="InterPro" id="IPR029510">
    <property type="entry name" value="Ald_DH_CS_GLU"/>
</dbReference>